<keyword evidence="1" id="KW-1133">Transmembrane helix</keyword>
<feature type="transmembrane region" description="Helical" evidence="1">
    <location>
        <begin position="6"/>
        <end position="22"/>
    </location>
</feature>
<gene>
    <name evidence="2" type="ORF">EOD40_04130</name>
</gene>
<name>A0A3S2ULN2_9FLAO</name>
<feature type="transmembrane region" description="Helical" evidence="1">
    <location>
        <begin position="43"/>
        <end position="64"/>
    </location>
</feature>
<keyword evidence="1" id="KW-0472">Membrane</keyword>
<dbReference type="Proteomes" id="UP000285211">
    <property type="component" value="Unassembled WGS sequence"/>
</dbReference>
<evidence type="ECO:0000313" key="2">
    <source>
        <dbReference type="EMBL" id="RVT78431.1"/>
    </source>
</evidence>
<dbReference type="EMBL" id="SACJ01000002">
    <property type="protein sequence ID" value="RVT78431.1"/>
    <property type="molecule type" value="Genomic_DNA"/>
</dbReference>
<accession>A0A3S2ULN2</accession>
<keyword evidence="1" id="KW-0812">Transmembrane</keyword>
<sequence>MKYITLFSLALILLLFILFWSLKNKKHIKDFNSQDVYAKGSTFRYYFILILLIAALICALYAQLMNFTIND</sequence>
<dbReference type="AlphaFoldDB" id="A0A3S2ULN2"/>
<dbReference type="RefSeq" id="WP_128193635.1">
    <property type="nucleotide sequence ID" value="NZ_SACJ01000002.1"/>
</dbReference>
<evidence type="ECO:0000256" key="1">
    <source>
        <dbReference type="SAM" id="Phobius"/>
    </source>
</evidence>
<keyword evidence="3" id="KW-1185">Reference proteome</keyword>
<evidence type="ECO:0000313" key="3">
    <source>
        <dbReference type="Proteomes" id="UP000285211"/>
    </source>
</evidence>
<protein>
    <submittedName>
        <fullName evidence="2">Uncharacterized protein</fullName>
    </submittedName>
</protein>
<comment type="caution">
    <text evidence="2">The sequence shown here is derived from an EMBL/GenBank/DDBJ whole genome shotgun (WGS) entry which is preliminary data.</text>
</comment>
<proteinExistence type="predicted"/>
<organism evidence="2 3">
    <name type="scientific">Flavobacterium sufflavum</name>
    <dbReference type="NCBI Taxonomy" id="1921138"/>
    <lineage>
        <taxon>Bacteria</taxon>
        <taxon>Pseudomonadati</taxon>
        <taxon>Bacteroidota</taxon>
        <taxon>Flavobacteriia</taxon>
        <taxon>Flavobacteriales</taxon>
        <taxon>Flavobacteriaceae</taxon>
        <taxon>Flavobacterium</taxon>
    </lineage>
</organism>
<reference evidence="2 3" key="1">
    <citation type="submission" date="2019-01" db="EMBL/GenBank/DDBJ databases">
        <authorList>
            <person name="Chen W.-M."/>
        </authorList>
    </citation>
    <scope>NUCLEOTIDE SEQUENCE [LARGE SCALE GENOMIC DNA]</scope>
    <source>
        <strain evidence="2 3">BBQ-12</strain>
    </source>
</reference>